<sequence length="372" mass="40719">MTTLCTVNDLYHHSRSKPFTMIPVTYLRHLQRVAEIGLDSFGMWLSLYDLCSSNPNMEREISWSFLAKRFGFSENTAKRLCKRLVERGLLEVVVRRAENGMSLPNVFRIRLSEVILAKLNVSCPDRKQREAALEGLVETLETSGRSNQVEGEIGVKPTGIRQPDMPKSTASTQGELSASEGHSDQMAVTVEAHGDGISTSGDVESLCGDVKQACDTEVDAAMVIQASAQREGRSLTAIERLALRSIGTKPKAPDVPSRLRMNHDAPREAGNQVPAAGGPNLKRGGTRIAPQEITLPREKTQNASWLFSIMEKLVKSGVASDRLPQLAKEVFQSLQNGALAKHPTAKAINIAAKLIRQGTWTTPRLHHPAMPA</sequence>
<dbReference type="OrthoDB" id="10017534at2"/>
<organism evidence="2 3">
    <name type="scientific">Pseudomonas oryzihabitans</name>
    <dbReference type="NCBI Taxonomy" id="47885"/>
    <lineage>
        <taxon>Bacteria</taxon>
        <taxon>Pseudomonadati</taxon>
        <taxon>Pseudomonadota</taxon>
        <taxon>Gammaproteobacteria</taxon>
        <taxon>Pseudomonadales</taxon>
        <taxon>Pseudomonadaceae</taxon>
        <taxon>Pseudomonas</taxon>
    </lineage>
</organism>
<evidence type="ECO:0000313" key="2">
    <source>
        <dbReference type="EMBL" id="OAN31675.1"/>
    </source>
</evidence>
<evidence type="ECO:0000313" key="3">
    <source>
        <dbReference type="Proteomes" id="UP000078356"/>
    </source>
</evidence>
<gene>
    <name evidence="2" type="ORF">A4V15_11475</name>
</gene>
<protein>
    <recommendedName>
        <fullName evidence="4">Helix-turn-helix domain-containing protein</fullName>
    </recommendedName>
</protein>
<dbReference type="RefSeq" id="WP_064306888.1">
    <property type="nucleotide sequence ID" value="NZ_LWCR01000003.1"/>
</dbReference>
<name>A0A178LLU4_9PSED</name>
<comment type="caution">
    <text evidence="2">The sequence shown here is derived from an EMBL/GenBank/DDBJ whole genome shotgun (WGS) entry which is preliminary data.</text>
</comment>
<dbReference type="AlphaFoldDB" id="A0A178LLU4"/>
<evidence type="ECO:0000256" key="1">
    <source>
        <dbReference type="SAM" id="MobiDB-lite"/>
    </source>
</evidence>
<dbReference type="Gene3D" id="1.10.10.10">
    <property type="entry name" value="Winged helix-like DNA-binding domain superfamily/Winged helix DNA-binding domain"/>
    <property type="match status" value="1"/>
</dbReference>
<proteinExistence type="predicted"/>
<dbReference type="Proteomes" id="UP000078356">
    <property type="component" value="Unassembled WGS sequence"/>
</dbReference>
<reference evidence="2 3" key="1">
    <citation type="submission" date="2016-04" db="EMBL/GenBank/DDBJ databases">
        <title>Draft Genome Sequences of Staphylococcus capitis Strain H36, S. capitis Strain H65, S. cohnii Strain H62, S. hominis Strain H69, Mycobacterium iranicum Strain H39, Plantibacter sp. Strain H53, Pseudomonas oryzihabitans Strain H72, and Microbacterium sp. Strain H83, isolated from residential settings.</title>
        <authorList>
            <person name="Lymperopoulou D."/>
            <person name="Adams R.I."/>
            <person name="Lindow S."/>
            <person name="Coil D.A."/>
            <person name="Jospin G."/>
            <person name="Eisen J.A."/>
        </authorList>
    </citation>
    <scope>NUCLEOTIDE SEQUENCE [LARGE SCALE GENOMIC DNA]</scope>
    <source>
        <strain evidence="2 3">H72</strain>
    </source>
</reference>
<evidence type="ECO:0008006" key="4">
    <source>
        <dbReference type="Google" id="ProtNLM"/>
    </source>
</evidence>
<feature type="region of interest" description="Disordered" evidence="1">
    <location>
        <begin position="265"/>
        <end position="286"/>
    </location>
</feature>
<feature type="region of interest" description="Disordered" evidence="1">
    <location>
        <begin position="145"/>
        <end position="182"/>
    </location>
</feature>
<dbReference type="InterPro" id="IPR036388">
    <property type="entry name" value="WH-like_DNA-bd_sf"/>
</dbReference>
<accession>A0A178LLU4</accession>
<dbReference type="EMBL" id="LWCR01000003">
    <property type="protein sequence ID" value="OAN31675.1"/>
    <property type="molecule type" value="Genomic_DNA"/>
</dbReference>